<evidence type="ECO:0000256" key="1">
    <source>
        <dbReference type="SAM" id="MobiDB-lite"/>
    </source>
</evidence>
<sequence>MSGKETVKCGYLTKSPPDNKSAFYGWRKRYFILIDSIRAFPFAPRHIRIEYYQNYEDSKLGNPLGMIELNNCSGVLKREQMKSHKHVFDIVTPTRVFHLSAESTEEREEWVSLLNTNIFQYNHLGPPQNDKPKYDPHRHSTNFSQETDYNQSLLTSLGRDSNHKIRGGPRAQSLRDTKSESISPLKCQFIQEDKLVPICPDPDTHISKDLKIISGAQKPESNQVFSDNFCENEILSEQGFTSVPILEDLNSDLFSSLPIQNESPYMNVGHNSSCKSANPTSPIMPAPYKRIPVSVSMQAFPHSKFSDEPIESEYTCIDPGNIGQALEEYAKVKKH</sequence>
<comment type="caution">
    <text evidence="3">The sequence shown here is derived from an EMBL/GenBank/DDBJ whole genome shotgun (WGS) entry which is preliminary data.</text>
</comment>
<organism evidence="3 4">
    <name type="scientific">Oopsacas minuta</name>
    <dbReference type="NCBI Taxonomy" id="111878"/>
    <lineage>
        <taxon>Eukaryota</taxon>
        <taxon>Metazoa</taxon>
        <taxon>Porifera</taxon>
        <taxon>Hexactinellida</taxon>
        <taxon>Hexasterophora</taxon>
        <taxon>Lyssacinosida</taxon>
        <taxon>Leucopsacidae</taxon>
        <taxon>Oopsacas</taxon>
    </lineage>
</organism>
<dbReference type="Gene3D" id="2.30.29.30">
    <property type="entry name" value="Pleckstrin-homology domain (PH domain)/Phosphotyrosine-binding domain (PTB)"/>
    <property type="match status" value="1"/>
</dbReference>
<protein>
    <submittedName>
        <fullName evidence="3">Son of sevenless-like protein 1-like</fullName>
    </submittedName>
</protein>
<dbReference type="GO" id="GO:0007165">
    <property type="term" value="P:signal transduction"/>
    <property type="evidence" value="ECO:0007669"/>
    <property type="project" value="TreeGrafter"/>
</dbReference>
<keyword evidence="4" id="KW-1185">Reference proteome</keyword>
<dbReference type="InterPro" id="IPR046355">
    <property type="entry name" value="Gab1-4-like"/>
</dbReference>
<dbReference type="SMART" id="SM00233">
    <property type="entry name" value="PH"/>
    <property type="match status" value="1"/>
</dbReference>
<dbReference type="EMBL" id="JAKMXF010000299">
    <property type="protein sequence ID" value="KAI6652175.1"/>
    <property type="molecule type" value="Genomic_DNA"/>
</dbReference>
<dbReference type="GO" id="GO:0005737">
    <property type="term" value="C:cytoplasm"/>
    <property type="evidence" value="ECO:0007669"/>
    <property type="project" value="TreeGrafter"/>
</dbReference>
<evidence type="ECO:0000259" key="2">
    <source>
        <dbReference type="PROSITE" id="PS50003"/>
    </source>
</evidence>
<dbReference type="InterPro" id="IPR011993">
    <property type="entry name" value="PH-like_dom_sf"/>
</dbReference>
<feature type="domain" description="PH" evidence="2">
    <location>
        <begin position="5"/>
        <end position="119"/>
    </location>
</feature>
<feature type="region of interest" description="Disordered" evidence="1">
    <location>
        <begin position="124"/>
        <end position="144"/>
    </location>
</feature>
<evidence type="ECO:0000313" key="4">
    <source>
        <dbReference type="Proteomes" id="UP001165289"/>
    </source>
</evidence>
<reference evidence="3 4" key="1">
    <citation type="journal article" date="2023" name="BMC Biol.">
        <title>The compact genome of the sponge Oopsacas minuta (Hexactinellida) is lacking key metazoan core genes.</title>
        <authorList>
            <person name="Santini S."/>
            <person name="Schenkelaars Q."/>
            <person name="Jourda C."/>
            <person name="Duchesne M."/>
            <person name="Belahbib H."/>
            <person name="Rocher C."/>
            <person name="Selva M."/>
            <person name="Riesgo A."/>
            <person name="Vervoort M."/>
            <person name="Leys S.P."/>
            <person name="Kodjabachian L."/>
            <person name="Le Bivic A."/>
            <person name="Borchiellini C."/>
            <person name="Claverie J.M."/>
            <person name="Renard E."/>
        </authorList>
    </citation>
    <scope>NUCLEOTIDE SEQUENCE [LARGE SCALE GENOMIC DNA]</scope>
    <source>
        <strain evidence="3">SPO-2</strain>
    </source>
</reference>
<evidence type="ECO:0000313" key="3">
    <source>
        <dbReference type="EMBL" id="KAI6652175.1"/>
    </source>
</evidence>
<dbReference type="PROSITE" id="PS50003">
    <property type="entry name" value="PH_DOMAIN"/>
    <property type="match status" value="1"/>
</dbReference>
<dbReference type="PANTHER" id="PTHR45960">
    <property type="entry name" value="GRB2-ASSOCIATED-BINDING PROTEIN"/>
    <property type="match status" value="1"/>
</dbReference>
<name>A0AAV7JUX1_9METZ</name>
<dbReference type="PANTHER" id="PTHR45960:SF2">
    <property type="entry name" value="PROTEIN DAUGHTER OF SEVENLESS"/>
    <property type="match status" value="1"/>
</dbReference>
<dbReference type="GO" id="GO:0035591">
    <property type="term" value="F:signaling adaptor activity"/>
    <property type="evidence" value="ECO:0007669"/>
    <property type="project" value="TreeGrafter"/>
</dbReference>
<feature type="region of interest" description="Disordered" evidence="1">
    <location>
        <begin position="159"/>
        <end position="179"/>
    </location>
</feature>
<accession>A0AAV7JUX1</accession>
<dbReference type="SUPFAM" id="SSF50729">
    <property type="entry name" value="PH domain-like"/>
    <property type="match status" value="1"/>
</dbReference>
<dbReference type="Proteomes" id="UP001165289">
    <property type="component" value="Unassembled WGS sequence"/>
</dbReference>
<dbReference type="Pfam" id="PF00169">
    <property type="entry name" value="PH"/>
    <property type="match status" value="1"/>
</dbReference>
<proteinExistence type="predicted"/>
<dbReference type="AlphaFoldDB" id="A0AAV7JUX1"/>
<dbReference type="InterPro" id="IPR001849">
    <property type="entry name" value="PH_domain"/>
</dbReference>
<gene>
    <name evidence="3" type="ORF">LOD99_7193</name>
</gene>